<sequence>MSRYFDIVLCGTGIYFDNLGEQPVIGFLTARRVAALNPEDALRRARHQILVHWNQSYNAERKLGVPKLECVSANEIKRWIHRHPNEDYFFFDTPERKQEHLAGIHDSARPWYRLSRVQPPA</sequence>
<evidence type="ECO:0000313" key="2">
    <source>
        <dbReference type="Proteomes" id="UP001168380"/>
    </source>
</evidence>
<dbReference type="EMBL" id="JAULRT010000052">
    <property type="protein sequence ID" value="MDO3382107.1"/>
    <property type="molecule type" value="Genomic_DNA"/>
</dbReference>
<dbReference type="Proteomes" id="UP001168380">
    <property type="component" value="Unassembled WGS sequence"/>
</dbReference>
<protein>
    <submittedName>
        <fullName evidence="1">Uncharacterized protein</fullName>
    </submittedName>
</protein>
<gene>
    <name evidence="1" type="ORF">QWI16_07960</name>
</gene>
<dbReference type="RefSeq" id="WP_302712267.1">
    <property type="nucleotide sequence ID" value="NZ_JAULRT010000052.1"/>
</dbReference>
<proteinExistence type="predicted"/>
<name>A0ABT8TIG4_9GAMM</name>
<evidence type="ECO:0000313" key="1">
    <source>
        <dbReference type="EMBL" id="MDO3382107.1"/>
    </source>
</evidence>
<organism evidence="1 2">
    <name type="scientific">Gilvimarinus algae</name>
    <dbReference type="NCBI Taxonomy" id="3058037"/>
    <lineage>
        <taxon>Bacteria</taxon>
        <taxon>Pseudomonadati</taxon>
        <taxon>Pseudomonadota</taxon>
        <taxon>Gammaproteobacteria</taxon>
        <taxon>Cellvibrionales</taxon>
        <taxon>Cellvibrionaceae</taxon>
        <taxon>Gilvimarinus</taxon>
    </lineage>
</organism>
<reference evidence="1" key="1">
    <citation type="submission" date="2023-07" db="EMBL/GenBank/DDBJ databases">
        <title>Gilvimarinus algae sp. nov., isolated from the surface of Kelp.</title>
        <authorList>
            <person name="Sun Y.Y."/>
            <person name="Gong Y."/>
            <person name="Du Z.J."/>
        </authorList>
    </citation>
    <scope>NUCLEOTIDE SEQUENCE</scope>
    <source>
        <strain evidence="1">SDUM040014</strain>
    </source>
</reference>
<comment type="caution">
    <text evidence="1">The sequence shown here is derived from an EMBL/GenBank/DDBJ whole genome shotgun (WGS) entry which is preliminary data.</text>
</comment>
<accession>A0ABT8TIG4</accession>
<keyword evidence="2" id="KW-1185">Reference proteome</keyword>